<evidence type="ECO:0000313" key="3">
    <source>
        <dbReference type="Proteomes" id="UP000801492"/>
    </source>
</evidence>
<evidence type="ECO:0000313" key="2">
    <source>
        <dbReference type="EMBL" id="KAF2891302.1"/>
    </source>
</evidence>
<protein>
    <recommendedName>
        <fullName evidence="1">PiggyBac transposable element-derived protein domain-containing protein</fullName>
    </recommendedName>
</protein>
<keyword evidence="3" id="KW-1185">Reference proteome</keyword>
<dbReference type="PANTHER" id="PTHR47055">
    <property type="entry name" value="DDE_TNP_1_7 DOMAIN-CONTAINING PROTEIN"/>
    <property type="match status" value="1"/>
</dbReference>
<proteinExistence type="predicted"/>
<dbReference type="OrthoDB" id="10057240at2759"/>
<feature type="domain" description="PiggyBac transposable element-derived protein" evidence="1">
    <location>
        <begin position="3"/>
        <end position="123"/>
    </location>
</feature>
<dbReference type="InterPro" id="IPR052638">
    <property type="entry name" value="PiggyBac_TE-derived"/>
</dbReference>
<gene>
    <name evidence="2" type="ORF">ILUMI_14871</name>
</gene>
<dbReference type="GO" id="GO:0043565">
    <property type="term" value="F:sequence-specific DNA binding"/>
    <property type="evidence" value="ECO:0007669"/>
    <property type="project" value="TreeGrafter"/>
</dbReference>
<dbReference type="InterPro" id="IPR029526">
    <property type="entry name" value="PGBD"/>
</dbReference>
<dbReference type="PANTHER" id="PTHR47055:SF3">
    <property type="entry name" value="PHORBOL-ESTER_DAG-TYPE DOMAIN-CONTAINING PROTEIN"/>
    <property type="match status" value="1"/>
</dbReference>
<comment type="caution">
    <text evidence="2">The sequence shown here is derived from an EMBL/GenBank/DDBJ whole genome shotgun (WGS) entry which is preliminary data.</text>
</comment>
<dbReference type="EMBL" id="VTPC01034653">
    <property type="protein sequence ID" value="KAF2891302.1"/>
    <property type="molecule type" value="Genomic_DNA"/>
</dbReference>
<dbReference type="AlphaFoldDB" id="A0A8K0CU09"/>
<dbReference type="Pfam" id="PF13843">
    <property type="entry name" value="DDE_Tnp_1_7"/>
    <property type="match status" value="1"/>
</dbReference>
<dbReference type="Proteomes" id="UP000801492">
    <property type="component" value="Unassembled WGS sequence"/>
</dbReference>
<evidence type="ECO:0000259" key="1">
    <source>
        <dbReference type="Pfam" id="PF13843"/>
    </source>
</evidence>
<reference evidence="2" key="1">
    <citation type="submission" date="2019-08" db="EMBL/GenBank/DDBJ databases">
        <title>The genome of the North American firefly Photinus pyralis.</title>
        <authorList>
            <consortium name="Photinus pyralis genome working group"/>
            <person name="Fallon T.R."/>
            <person name="Sander Lower S.E."/>
            <person name="Weng J.-K."/>
        </authorList>
    </citation>
    <scope>NUCLEOTIDE SEQUENCE</scope>
    <source>
        <strain evidence="2">TRF0915ILg1</strain>
        <tissue evidence="2">Whole body</tissue>
    </source>
</reference>
<sequence length="125" mass="14983">MSKIKAFLGVLILGGYIDVPRRRLYWEGERDAHNDMVSEAINRDKFEYILLNFHIADNNSSDQSDKFEKVRPMLRYLNEKFRDRTLYEKNHSVNEGMVPYFGRHGCKQYIYGKPIRYGYKFWGVF</sequence>
<name>A0A8K0CU09_IGNLU</name>
<accession>A0A8K0CU09</accession>
<organism evidence="2 3">
    <name type="scientific">Ignelater luminosus</name>
    <name type="common">Cucubano</name>
    <name type="synonym">Pyrophorus luminosus</name>
    <dbReference type="NCBI Taxonomy" id="2038154"/>
    <lineage>
        <taxon>Eukaryota</taxon>
        <taxon>Metazoa</taxon>
        <taxon>Ecdysozoa</taxon>
        <taxon>Arthropoda</taxon>
        <taxon>Hexapoda</taxon>
        <taxon>Insecta</taxon>
        <taxon>Pterygota</taxon>
        <taxon>Neoptera</taxon>
        <taxon>Endopterygota</taxon>
        <taxon>Coleoptera</taxon>
        <taxon>Polyphaga</taxon>
        <taxon>Elateriformia</taxon>
        <taxon>Elateroidea</taxon>
        <taxon>Elateridae</taxon>
        <taxon>Agrypninae</taxon>
        <taxon>Pyrophorini</taxon>
        <taxon>Ignelater</taxon>
    </lineage>
</organism>